<gene>
    <name evidence="1" type="ORF">FB192DRAFT_1363855</name>
</gene>
<reference evidence="1 2" key="1">
    <citation type="submission" date="2019-09" db="EMBL/GenBank/DDBJ databases">
        <authorList>
            <consortium name="DOE Joint Genome Institute"/>
            <person name="Mondo S.J."/>
            <person name="Navarro-Mendoza M.I."/>
            <person name="Perez-Arques C."/>
            <person name="Panchal S."/>
            <person name="Nicolas F.E."/>
            <person name="Ganguly P."/>
            <person name="Pangilinan J."/>
            <person name="Grigoriev I."/>
            <person name="Heitman J."/>
            <person name="Sanya K."/>
            <person name="Garre V."/>
        </authorList>
    </citation>
    <scope>NUCLEOTIDE SEQUENCE [LARGE SCALE GENOMIC DNA]</scope>
    <source>
        <strain evidence="1 2">MU402</strain>
    </source>
</reference>
<evidence type="ECO:0000313" key="2">
    <source>
        <dbReference type="Proteomes" id="UP000469890"/>
    </source>
</evidence>
<dbReference type="Proteomes" id="UP000469890">
    <property type="component" value="Unassembled WGS sequence"/>
</dbReference>
<organism evidence="1 2">
    <name type="scientific">Mucor circinelloides f. lusitanicus</name>
    <name type="common">Mucor racemosus var. lusitanicus</name>
    <dbReference type="NCBI Taxonomy" id="29924"/>
    <lineage>
        <taxon>Eukaryota</taxon>
        <taxon>Fungi</taxon>
        <taxon>Fungi incertae sedis</taxon>
        <taxon>Mucoromycota</taxon>
        <taxon>Mucoromycotina</taxon>
        <taxon>Mucoromycetes</taxon>
        <taxon>Mucorales</taxon>
        <taxon>Mucorineae</taxon>
        <taxon>Mucoraceae</taxon>
        <taxon>Mucor</taxon>
    </lineage>
</organism>
<comment type="caution">
    <text evidence="1">The sequence shown here is derived from an EMBL/GenBank/DDBJ whole genome shotgun (WGS) entry which is preliminary data.</text>
</comment>
<name>A0A8H4BNJ7_MUCCL</name>
<protein>
    <submittedName>
        <fullName evidence="1">Carbohydrate-binding module family 13 protein</fullName>
    </submittedName>
</protein>
<dbReference type="Gene3D" id="2.80.10.50">
    <property type="match status" value="1"/>
</dbReference>
<sequence length="159" mass="18400">MSDFPTGWFYIECLNRQGQVLTVSDMSMQVGIIPCIEERDVRQGEILTHTHIQQQPSVRVELRPKKIGGHPHQLWCYHQGLLVNKHSGCVLGVEKDKIKDQCVFQSKRLDQDEKNRQTWHYNNAKLVLRHGDISYALNDLQVPKMTTEDEGCVYLLNTL</sequence>
<evidence type="ECO:0000313" key="1">
    <source>
        <dbReference type="EMBL" id="KAF1805664.1"/>
    </source>
</evidence>
<proteinExistence type="predicted"/>
<accession>A0A8H4BNJ7</accession>
<dbReference type="EMBL" id="JAAECE010000002">
    <property type="protein sequence ID" value="KAF1805664.1"/>
    <property type="molecule type" value="Genomic_DNA"/>
</dbReference>
<dbReference type="AlphaFoldDB" id="A0A8H4BNJ7"/>